<feature type="transmembrane region" description="Helical" evidence="1">
    <location>
        <begin position="125"/>
        <end position="143"/>
    </location>
</feature>
<gene>
    <name evidence="2" type="ORF">RED65_00245</name>
</gene>
<dbReference type="HOGENOM" id="CLU_085356_0_0_6"/>
<keyword evidence="1" id="KW-0472">Membrane</keyword>
<feature type="transmembrane region" description="Helical" evidence="1">
    <location>
        <begin position="241"/>
        <end position="260"/>
    </location>
</feature>
<proteinExistence type="predicted"/>
<feature type="transmembrane region" description="Helical" evidence="1">
    <location>
        <begin position="45"/>
        <end position="64"/>
    </location>
</feature>
<keyword evidence="3" id="KW-1185">Reference proteome</keyword>
<feature type="transmembrane region" description="Helical" evidence="1">
    <location>
        <begin position="21"/>
        <end position="39"/>
    </location>
</feature>
<evidence type="ECO:0000313" key="2">
    <source>
        <dbReference type="EMBL" id="EAT13143.1"/>
    </source>
</evidence>
<feature type="transmembrane region" description="Helical" evidence="1">
    <location>
        <begin position="102"/>
        <end position="119"/>
    </location>
</feature>
<reference evidence="2 3" key="1">
    <citation type="submission" date="2006-03" db="EMBL/GenBank/DDBJ databases">
        <authorList>
            <person name="Pinhassi J."/>
            <person name="Pedros-Alio C."/>
            <person name="Ferriera S."/>
            <person name="Johnson J."/>
            <person name="Kravitz S."/>
            <person name="Halpern A."/>
            <person name="Remington K."/>
            <person name="Beeson K."/>
            <person name="Tran B."/>
            <person name="Rogers Y.-H."/>
            <person name="Friedman R."/>
            <person name="Venter J.C."/>
        </authorList>
    </citation>
    <scope>NUCLEOTIDE SEQUENCE [LARGE SCALE GENOMIC DNA]</scope>
    <source>
        <strain evidence="2 3">RED65</strain>
    </source>
</reference>
<dbReference type="EMBL" id="AAQH01000002">
    <property type="protein sequence ID" value="EAT13143.1"/>
    <property type="molecule type" value="Genomic_DNA"/>
</dbReference>
<comment type="caution">
    <text evidence="2">The sequence shown here is derived from an EMBL/GenBank/DDBJ whole genome shotgun (WGS) entry which is preliminary data.</text>
</comment>
<feature type="transmembrane region" description="Helical" evidence="1">
    <location>
        <begin position="150"/>
        <end position="171"/>
    </location>
</feature>
<keyword evidence="1" id="KW-0812">Transmembrane</keyword>
<dbReference type="STRING" id="207949.RED65_00245"/>
<evidence type="ECO:0000256" key="1">
    <source>
        <dbReference type="SAM" id="Phobius"/>
    </source>
</evidence>
<sequence length="280" mass="33086">MPYYTVIPYAYFLKTRLIGRFQRLSWCFIYFVPSILLFFTFQESLSYAGVFNCVLGILIINYIYENGYLQNDVKTVQNEANPTMRLELATLKKLNLYWGRLISLRVFILAALLGLYYLIDLDLFKTLYLVFVSMVLQALYLVYNSCRGRINLFLILPLSYIRFYGFILPFVPVRESFEFLCFTIILYPLSKTLEFSKQEKFSLDLLSKAVGNVDVFRIKYYFFVVLLLLIFVLVGANGNRIYAVIAFYYLVYRTMGFLLITRKQSILREFETLSKSDYRK</sequence>
<dbReference type="AlphaFoldDB" id="Q1N5A5"/>
<organism evidence="2 3">
    <name type="scientific">Bermanella marisrubri</name>
    <dbReference type="NCBI Taxonomy" id="207949"/>
    <lineage>
        <taxon>Bacteria</taxon>
        <taxon>Pseudomonadati</taxon>
        <taxon>Pseudomonadota</taxon>
        <taxon>Gammaproteobacteria</taxon>
        <taxon>Oceanospirillales</taxon>
        <taxon>Oceanospirillaceae</taxon>
        <taxon>Bermanella</taxon>
    </lineage>
</organism>
<protein>
    <submittedName>
        <fullName evidence="2">Uncharacterized protein</fullName>
    </submittedName>
</protein>
<name>Q1N5A5_9GAMM</name>
<accession>Q1N5A5</accession>
<feature type="transmembrane region" description="Helical" evidence="1">
    <location>
        <begin position="216"/>
        <end position="235"/>
    </location>
</feature>
<evidence type="ECO:0000313" key="3">
    <source>
        <dbReference type="Proteomes" id="UP000004263"/>
    </source>
</evidence>
<dbReference type="Proteomes" id="UP000004263">
    <property type="component" value="Unassembled WGS sequence"/>
</dbReference>
<dbReference type="OrthoDB" id="9256310at2"/>
<dbReference type="RefSeq" id="WP_007017529.1">
    <property type="nucleotide sequence ID" value="NZ_CH724114.1"/>
</dbReference>
<keyword evidence="1" id="KW-1133">Transmembrane helix</keyword>